<dbReference type="OrthoDB" id="10648983at2759"/>
<dbReference type="VEuPathDB" id="AmoebaDB:NF0064270"/>
<proteinExistence type="predicted"/>
<feature type="region of interest" description="Disordered" evidence="1">
    <location>
        <begin position="270"/>
        <end position="298"/>
    </location>
</feature>
<dbReference type="GeneID" id="68110714"/>
<dbReference type="AlphaFoldDB" id="A0A6A5BTE6"/>
<evidence type="ECO:0000313" key="2">
    <source>
        <dbReference type="EMBL" id="KAF0977504.1"/>
    </source>
</evidence>
<feature type="compositionally biased region" description="Low complexity" evidence="1">
    <location>
        <begin position="272"/>
        <end position="294"/>
    </location>
</feature>
<dbReference type="RefSeq" id="XP_044562217.1">
    <property type="nucleotide sequence ID" value="XM_044706806.1"/>
</dbReference>
<feature type="compositionally biased region" description="Polar residues" evidence="1">
    <location>
        <begin position="136"/>
        <end position="150"/>
    </location>
</feature>
<evidence type="ECO:0000256" key="1">
    <source>
        <dbReference type="SAM" id="MobiDB-lite"/>
    </source>
</evidence>
<feature type="compositionally biased region" description="Low complexity" evidence="1">
    <location>
        <begin position="90"/>
        <end position="102"/>
    </location>
</feature>
<dbReference type="Proteomes" id="UP000444721">
    <property type="component" value="Unassembled WGS sequence"/>
</dbReference>
<feature type="region of interest" description="Disordered" evidence="1">
    <location>
        <begin position="85"/>
        <end position="188"/>
    </location>
</feature>
<dbReference type="OMA" id="EWNLDMS"/>
<feature type="compositionally biased region" description="Polar residues" evidence="1">
    <location>
        <begin position="327"/>
        <end position="336"/>
    </location>
</feature>
<dbReference type="VEuPathDB" id="AmoebaDB:NfTy_070980"/>
<feature type="region of interest" description="Disordered" evidence="1">
    <location>
        <begin position="327"/>
        <end position="386"/>
    </location>
</feature>
<sequence length="386" mass="43031">MNHHDDEYNNFQNGISYGVSLLENCQNRRYPQQEQHHSIDHQHCSNRFNPSSFMMNTNHHYHQNHHHHQRRVFFNGVTKRRRPKALCFTPPSSSSSLSFASPLEGNTKRNDASYPFSSRRRRRPPPPPPPPPPPFTSNHSCSSSATTTNMLRIPSHCHDDLSHRPNNTSPIISTQQNLSRSSNHTNHTTTTSLMMTTTSLKKSQFHPLYVVPNAPPSTTPTTPMTPTTFSNTPTPPLSSFDTMAPHNNNDFIIDNYHHALVRHIHPKPELNQSVSSTTSQPSSLFSSQSDISTQTNSPFSPFSDFSEWNLDMSGSMFDIIVNSSDDNVSTRPFSNNSDGGSGGDSGGDTHMTSESSSEQMMDSSIHSSTTIRTVSSRVNPSNGTML</sequence>
<reference evidence="2 3" key="1">
    <citation type="journal article" date="2019" name="Sci. Rep.">
        <title>Nanopore sequencing improves the draft genome of the human pathogenic amoeba Naegleria fowleri.</title>
        <authorList>
            <person name="Liechti N."/>
            <person name="Schurch N."/>
            <person name="Bruggmann R."/>
            <person name="Wittwer M."/>
        </authorList>
    </citation>
    <scope>NUCLEOTIDE SEQUENCE [LARGE SCALE GENOMIC DNA]</scope>
    <source>
        <strain evidence="2 3">ATCC 30894</strain>
    </source>
</reference>
<feature type="compositionally biased region" description="Polar residues" evidence="1">
    <location>
        <begin position="164"/>
        <end position="180"/>
    </location>
</feature>
<gene>
    <name evidence="2" type="ORF">FDP41_003496</name>
</gene>
<feature type="compositionally biased region" description="Pro residues" evidence="1">
    <location>
        <begin position="125"/>
        <end position="135"/>
    </location>
</feature>
<name>A0A6A5BTE6_NAEFO</name>
<keyword evidence="3" id="KW-1185">Reference proteome</keyword>
<accession>A0A6A5BTE6</accession>
<organism evidence="2 3">
    <name type="scientific">Naegleria fowleri</name>
    <name type="common">Brain eating amoeba</name>
    <dbReference type="NCBI Taxonomy" id="5763"/>
    <lineage>
        <taxon>Eukaryota</taxon>
        <taxon>Discoba</taxon>
        <taxon>Heterolobosea</taxon>
        <taxon>Tetramitia</taxon>
        <taxon>Eutetramitia</taxon>
        <taxon>Vahlkampfiidae</taxon>
        <taxon>Naegleria</taxon>
    </lineage>
</organism>
<protein>
    <submittedName>
        <fullName evidence="2">Uncharacterized protein</fullName>
    </submittedName>
</protein>
<comment type="caution">
    <text evidence="2">The sequence shown here is derived from an EMBL/GenBank/DDBJ whole genome shotgun (WGS) entry which is preliminary data.</text>
</comment>
<evidence type="ECO:0000313" key="3">
    <source>
        <dbReference type="Proteomes" id="UP000444721"/>
    </source>
</evidence>
<dbReference type="VEuPathDB" id="AmoebaDB:FDP41_003496"/>
<dbReference type="EMBL" id="VFQX01000034">
    <property type="protein sequence ID" value="KAF0977504.1"/>
    <property type="molecule type" value="Genomic_DNA"/>
</dbReference>
<feature type="compositionally biased region" description="Low complexity" evidence="1">
    <location>
        <begin position="353"/>
        <end position="378"/>
    </location>
</feature>